<dbReference type="OrthoDB" id="9768284at2"/>
<dbReference type="PROSITE" id="PS51186">
    <property type="entry name" value="GNAT"/>
    <property type="match status" value="1"/>
</dbReference>
<keyword evidence="3" id="KW-1185">Reference proteome</keyword>
<dbReference type="Pfam" id="PF17668">
    <property type="entry name" value="Acetyltransf_17"/>
    <property type="match status" value="1"/>
</dbReference>
<dbReference type="RefSeq" id="WP_072722871.1">
    <property type="nucleotide sequence ID" value="NZ_FQXH01000005.1"/>
</dbReference>
<dbReference type="STRING" id="1123350.SAMN02744040_00047"/>
<organism evidence="2 3">
    <name type="scientific">Tepidibacter thalassicus DSM 15285</name>
    <dbReference type="NCBI Taxonomy" id="1123350"/>
    <lineage>
        <taxon>Bacteria</taxon>
        <taxon>Bacillati</taxon>
        <taxon>Bacillota</taxon>
        <taxon>Clostridia</taxon>
        <taxon>Peptostreptococcales</taxon>
        <taxon>Peptostreptococcaceae</taxon>
        <taxon>Tepidibacter</taxon>
    </lineage>
</organism>
<evidence type="ECO:0000313" key="3">
    <source>
        <dbReference type="Proteomes" id="UP000242520"/>
    </source>
</evidence>
<dbReference type="GO" id="GO:0030649">
    <property type="term" value="P:aminoglycoside antibiotic catabolic process"/>
    <property type="evidence" value="ECO:0007669"/>
    <property type="project" value="TreeGrafter"/>
</dbReference>
<accession>A0A1M5NJF3</accession>
<reference evidence="3" key="1">
    <citation type="submission" date="2016-11" db="EMBL/GenBank/DDBJ databases">
        <authorList>
            <person name="Varghese N."/>
            <person name="Submissions S."/>
        </authorList>
    </citation>
    <scope>NUCLEOTIDE SEQUENCE [LARGE SCALE GENOMIC DNA]</scope>
    <source>
        <strain evidence="3">DSM 15285</strain>
    </source>
</reference>
<dbReference type="Gene3D" id="3.30.1050.10">
    <property type="entry name" value="SCP2 sterol-binding domain"/>
    <property type="match status" value="1"/>
</dbReference>
<evidence type="ECO:0000313" key="2">
    <source>
        <dbReference type="EMBL" id="SHG89073.1"/>
    </source>
</evidence>
<dbReference type="InterPro" id="IPR016181">
    <property type="entry name" value="Acyl_CoA_acyltransferase"/>
</dbReference>
<dbReference type="InterPro" id="IPR051554">
    <property type="entry name" value="Acetyltransferase_Eis"/>
</dbReference>
<sequence>MNIRFAKDKDLKKVKDMWKYCFDDTEGFLKYYFENKYNCKNTLVIEDNNTIISSLQLNQYKLVLNNRIYDTSYIVGVSTFPEARGKGAMKVLMKSALNEIYKKGQFISILMPIDYRLYRRFGYEHCYDQIEYTIPIEILKDFKVKGDFKRAYLEDISNLISIYSSYLKDKNGYVFRDRYYFENLFKEINSEGGYIYIYKGKDGFDGYMIYFKMDKDFFVREIAYKNVDALKSILGFIYNHNTQFNKVIISSIIDDKIKYLISNLKNIDMKIKPFMMGRIINFEKFIKSLDLDVYVDFNLKVEDEFINQNNKVFNINVQSGKIQVLETDGVEDLIIDINSLSQLVFSYVDVEDVLFLRKIKVKNEYALNDFKKLFTKKINYINEYV</sequence>
<name>A0A1M5NJF3_9FIRM</name>
<dbReference type="EMBL" id="FQXH01000005">
    <property type="protein sequence ID" value="SHG89073.1"/>
    <property type="molecule type" value="Genomic_DNA"/>
</dbReference>
<dbReference type="Pfam" id="PF13530">
    <property type="entry name" value="SCP2_2"/>
    <property type="match status" value="1"/>
</dbReference>
<evidence type="ECO:0000259" key="1">
    <source>
        <dbReference type="PROSITE" id="PS51186"/>
    </source>
</evidence>
<dbReference type="CDD" id="cd04301">
    <property type="entry name" value="NAT_SF"/>
    <property type="match status" value="1"/>
</dbReference>
<proteinExistence type="predicted"/>
<dbReference type="PANTHER" id="PTHR37817:SF1">
    <property type="entry name" value="N-ACETYLTRANSFERASE EIS"/>
    <property type="match status" value="1"/>
</dbReference>
<gene>
    <name evidence="2" type="ORF">SAMN02744040_00047</name>
</gene>
<dbReference type="Proteomes" id="UP000242520">
    <property type="component" value="Unassembled WGS sequence"/>
</dbReference>
<dbReference type="InterPro" id="IPR036527">
    <property type="entry name" value="SCP2_sterol-bd_dom_sf"/>
</dbReference>
<dbReference type="InterPro" id="IPR025559">
    <property type="entry name" value="Eis_dom"/>
</dbReference>
<dbReference type="InterPro" id="IPR041380">
    <property type="entry name" value="Acetyltransf_17"/>
</dbReference>
<feature type="domain" description="N-acetyltransferase" evidence="1">
    <location>
        <begin position="1"/>
        <end position="143"/>
    </location>
</feature>
<dbReference type="InterPro" id="IPR000182">
    <property type="entry name" value="GNAT_dom"/>
</dbReference>
<dbReference type="GO" id="GO:0034069">
    <property type="term" value="F:aminoglycoside N-acetyltransferase activity"/>
    <property type="evidence" value="ECO:0007669"/>
    <property type="project" value="TreeGrafter"/>
</dbReference>
<dbReference type="SUPFAM" id="SSF55718">
    <property type="entry name" value="SCP-like"/>
    <property type="match status" value="1"/>
</dbReference>
<dbReference type="PANTHER" id="PTHR37817">
    <property type="entry name" value="N-ACETYLTRANSFERASE EIS"/>
    <property type="match status" value="1"/>
</dbReference>
<dbReference type="SUPFAM" id="SSF55729">
    <property type="entry name" value="Acyl-CoA N-acyltransferases (Nat)"/>
    <property type="match status" value="1"/>
</dbReference>
<dbReference type="Gene3D" id="3.40.630.30">
    <property type="match status" value="2"/>
</dbReference>
<dbReference type="Pfam" id="PF13527">
    <property type="entry name" value="Acetyltransf_9"/>
    <property type="match status" value="1"/>
</dbReference>
<keyword evidence="2" id="KW-0808">Transferase</keyword>
<protein>
    <submittedName>
        <fullName evidence="2">Predicted acetyltransferase</fullName>
    </submittedName>
</protein>
<dbReference type="AlphaFoldDB" id="A0A1M5NJF3"/>